<dbReference type="Gene3D" id="3.10.105.10">
    <property type="entry name" value="Dipeptide-binding Protein, Domain 3"/>
    <property type="match status" value="1"/>
</dbReference>
<feature type="domain" description="Solute-binding protein family 5" evidence="3">
    <location>
        <begin position="99"/>
        <end position="465"/>
    </location>
</feature>
<dbReference type="PROSITE" id="PS51257">
    <property type="entry name" value="PROKAR_LIPOPROTEIN"/>
    <property type="match status" value="1"/>
</dbReference>
<feature type="compositionally biased region" description="Polar residues" evidence="1">
    <location>
        <begin position="350"/>
        <end position="362"/>
    </location>
</feature>
<dbReference type="SUPFAM" id="SSF53850">
    <property type="entry name" value="Periplasmic binding protein-like II"/>
    <property type="match status" value="1"/>
</dbReference>
<evidence type="ECO:0000256" key="2">
    <source>
        <dbReference type="SAM" id="SignalP"/>
    </source>
</evidence>
<accession>A0ABW2FH18</accession>
<dbReference type="Pfam" id="PF00496">
    <property type="entry name" value="SBP_bac_5"/>
    <property type="match status" value="1"/>
</dbReference>
<evidence type="ECO:0000256" key="1">
    <source>
        <dbReference type="SAM" id="MobiDB-lite"/>
    </source>
</evidence>
<comment type="caution">
    <text evidence="4">The sequence shown here is derived from an EMBL/GenBank/DDBJ whole genome shotgun (WGS) entry which is preliminary data.</text>
</comment>
<dbReference type="PIRSF" id="PIRSF002741">
    <property type="entry name" value="MppA"/>
    <property type="match status" value="1"/>
</dbReference>
<dbReference type="EMBL" id="JBHTAI010000015">
    <property type="protein sequence ID" value="MFC7151234.1"/>
    <property type="molecule type" value="Genomic_DNA"/>
</dbReference>
<keyword evidence="2" id="KW-0732">Signal</keyword>
<name>A0ABW2FH18_9BACL</name>
<proteinExistence type="predicted"/>
<protein>
    <submittedName>
        <fullName evidence="4">ABC transporter substrate-binding protein</fullName>
    </submittedName>
</protein>
<dbReference type="Proteomes" id="UP001596378">
    <property type="component" value="Unassembled WGS sequence"/>
</dbReference>
<evidence type="ECO:0000313" key="4">
    <source>
        <dbReference type="EMBL" id="MFC7151234.1"/>
    </source>
</evidence>
<gene>
    <name evidence="4" type="ORF">ACFQMJ_22080</name>
</gene>
<evidence type="ECO:0000259" key="3">
    <source>
        <dbReference type="Pfam" id="PF00496"/>
    </source>
</evidence>
<keyword evidence="5" id="KW-1185">Reference proteome</keyword>
<dbReference type="PANTHER" id="PTHR30290">
    <property type="entry name" value="PERIPLASMIC BINDING COMPONENT OF ABC TRANSPORTER"/>
    <property type="match status" value="1"/>
</dbReference>
<sequence length="559" mass="62088">MHHFTGKWILGGIIALLLVATACSNSSNTDSAGSPSGAAGAASASPQETAQAVTAAVDKLTIGIPSDAGPLNIYTTSVDFMTELVFDKLFGPSPYVDDPIPMLAESAEQIDDLTWRLKVRSGIAWHDGVPFTADDVKFTYEYYRDGPQNRHTHHVNEVPSIKEINKLGDNELEFVCEYACPSLQTVTFADLPILAKHVWENVENPRQFTDLAVGTGPYKLVEYVPEQYYKFETNEQYYLGKPTVQTLYMPIITDQTAMFNSLKAGDIDVSAKSVPPELLTSFDNAGDFKVQRTDELTIIQLVQNYQKEPFDNEDFRKAMSMAIDRQDITDTVLLGHGRPGLKGYPHPDSPWTNPDNAQPYDPSQANALLDTLDYKDSDGDGIREYKDGSPMNMSLIVTSAEPSWIRAAELMVDDYAAIGVKLKVEVLDASTVSARSSEKQYDFMLSSITAHGVGDPDQFIMSHRSGYLWSRDIPYPEMDALTKEWMDTTTIEGRKQVSFKMQAVYNDQPTAIAVYYPEQNWAYNAKKYDDWVESPGFGIIHKFSFLGETGKKAAVGAPL</sequence>
<dbReference type="InterPro" id="IPR000914">
    <property type="entry name" value="SBP_5_dom"/>
</dbReference>
<organism evidence="4 5">
    <name type="scientific">Cohnella cellulosilytica</name>
    <dbReference type="NCBI Taxonomy" id="986710"/>
    <lineage>
        <taxon>Bacteria</taxon>
        <taxon>Bacillati</taxon>
        <taxon>Bacillota</taxon>
        <taxon>Bacilli</taxon>
        <taxon>Bacillales</taxon>
        <taxon>Paenibacillaceae</taxon>
        <taxon>Cohnella</taxon>
    </lineage>
</organism>
<evidence type="ECO:0000313" key="5">
    <source>
        <dbReference type="Proteomes" id="UP001596378"/>
    </source>
</evidence>
<dbReference type="InterPro" id="IPR039424">
    <property type="entry name" value="SBP_5"/>
</dbReference>
<dbReference type="RefSeq" id="WP_378047697.1">
    <property type="nucleotide sequence ID" value="NZ_JBHMDN010000015.1"/>
</dbReference>
<reference evidence="5" key="1">
    <citation type="journal article" date="2019" name="Int. J. Syst. Evol. Microbiol.">
        <title>The Global Catalogue of Microorganisms (GCM) 10K type strain sequencing project: providing services to taxonomists for standard genome sequencing and annotation.</title>
        <authorList>
            <consortium name="The Broad Institute Genomics Platform"/>
            <consortium name="The Broad Institute Genome Sequencing Center for Infectious Disease"/>
            <person name="Wu L."/>
            <person name="Ma J."/>
        </authorList>
    </citation>
    <scope>NUCLEOTIDE SEQUENCE [LARGE SCALE GENOMIC DNA]</scope>
    <source>
        <strain evidence="5">KCTC 12907</strain>
    </source>
</reference>
<dbReference type="Gene3D" id="3.90.76.10">
    <property type="entry name" value="Dipeptide-binding Protein, Domain 1"/>
    <property type="match status" value="1"/>
</dbReference>
<feature type="signal peptide" evidence="2">
    <location>
        <begin position="1"/>
        <end position="22"/>
    </location>
</feature>
<feature type="chain" id="PRO_5046832673" evidence="2">
    <location>
        <begin position="23"/>
        <end position="559"/>
    </location>
</feature>
<dbReference type="Gene3D" id="3.40.190.10">
    <property type="entry name" value="Periplasmic binding protein-like II"/>
    <property type="match status" value="1"/>
</dbReference>
<feature type="region of interest" description="Disordered" evidence="1">
    <location>
        <begin position="340"/>
        <end position="362"/>
    </location>
</feature>
<dbReference type="InterPro" id="IPR030678">
    <property type="entry name" value="Peptide/Ni-bd"/>
</dbReference>